<dbReference type="GO" id="GO:0000502">
    <property type="term" value="C:proteasome complex"/>
    <property type="evidence" value="ECO:0007669"/>
    <property type="project" value="UniProtKB-KW"/>
</dbReference>
<evidence type="ECO:0000256" key="4">
    <source>
        <dbReference type="ARBA" id="ARBA00038321"/>
    </source>
</evidence>
<dbReference type="SMART" id="SM00320">
    <property type="entry name" value="WD40"/>
    <property type="match status" value="5"/>
</dbReference>
<keyword evidence="2" id="KW-0677">Repeat</keyword>
<feature type="repeat" description="WD" evidence="5">
    <location>
        <begin position="214"/>
        <end position="255"/>
    </location>
</feature>
<sequence length="448" mass="48114">MAYISLPVVTVQRDFNDVVRDVDEGVVPVDTFWVSCYKSGESSVHAKVDVELDEVDRNLLRFRSKEGDVDFVKSDSVSGYSIACRSLDIPPTAVVLPIQEYNDSERTNPLRPQRITAFDVSPDTTRFATGHLDGSVVIYPSASTSIQQVNTSKCKLVSKAHVSNVSSLTFFPSSRVLLSTGADFSLSILSSEFPESWSESSSGLGTRVNPVRVLRAHTRGVTSACILGLGRNIISSSLDKTLRLWDVPTGDVIHTLEASAPILCTSNGPRTPTPPDGEDTPLAETQDEREMPEVAHTLTYTGLQSGSFEVFDLGTRISIYKSPSAVGGSPINAISILPAQHLLATGAGDGVVTLYDVRSLSSPLTSFRRNDAGINDLDFSPGSTNSECGLAIATTDGLPYVASIIPEGPGVSTELIGVDCDPVQSVRVRNKSEIWSASDDAIVRRYIL</sequence>
<dbReference type="InterPro" id="IPR001680">
    <property type="entry name" value="WD40_rpt"/>
</dbReference>
<protein>
    <submittedName>
        <fullName evidence="7">WD40 repeat-like protein</fullName>
    </submittedName>
</protein>
<comment type="caution">
    <text evidence="7">The sequence shown here is derived from an EMBL/GenBank/DDBJ whole genome shotgun (WGS) entry which is preliminary data.</text>
</comment>
<dbReference type="AlphaFoldDB" id="A0A9P6BYL6"/>
<proteinExistence type="inferred from homology"/>
<dbReference type="InterPro" id="IPR019775">
    <property type="entry name" value="WD40_repeat_CS"/>
</dbReference>
<evidence type="ECO:0000256" key="2">
    <source>
        <dbReference type="ARBA" id="ARBA00022737"/>
    </source>
</evidence>
<dbReference type="PROSITE" id="PS00678">
    <property type="entry name" value="WD_REPEATS_1"/>
    <property type="match status" value="1"/>
</dbReference>
<evidence type="ECO:0000313" key="7">
    <source>
        <dbReference type="EMBL" id="KAF9442568.1"/>
    </source>
</evidence>
<dbReference type="Pfam" id="PF00400">
    <property type="entry name" value="WD40"/>
    <property type="match status" value="4"/>
</dbReference>
<dbReference type="Proteomes" id="UP000807342">
    <property type="component" value="Unassembled WGS sequence"/>
</dbReference>
<dbReference type="PANTHER" id="PTHR19857:SF19">
    <property type="entry name" value="26S PROTEASOME REGULATORY SUBUNIT RPN14"/>
    <property type="match status" value="1"/>
</dbReference>
<keyword evidence="8" id="KW-1185">Reference proteome</keyword>
<dbReference type="OrthoDB" id="10257301at2759"/>
<reference evidence="7" key="1">
    <citation type="submission" date="2020-11" db="EMBL/GenBank/DDBJ databases">
        <authorList>
            <consortium name="DOE Joint Genome Institute"/>
            <person name="Ahrendt S."/>
            <person name="Riley R."/>
            <person name="Andreopoulos W."/>
            <person name="Labutti K."/>
            <person name="Pangilinan J."/>
            <person name="Ruiz-Duenas F.J."/>
            <person name="Barrasa J.M."/>
            <person name="Sanchez-Garcia M."/>
            <person name="Camarero S."/>
            <person name="Miyauchi S."/>
            <person name="Serrano A."/>
            <person name="Linde D."/>
            <person name="Babiker R."/>
            <person name="Drula E."/>
            <person name="Ayuso-Fernandez I."/>
            <person name="Pacheco R."/>
            <person name="Padilla G."/>
            <person name="Ferreira P."/>
            <person name="Barriuso J."/>
            <person name="Kellner H."/>
            <person name="Castanera R."/>
            <person name="Alfaro M."/>
            <person name="Ramirez L."/>
            <person name="Pisabarro A.G."/>
            <person name="Kuo A."/>
            <person name="Tritt A."/>
            <person name="Lipzen A."/>
            <person name="He G."/>
            <person name="Yan M."/>
            <person name="Ng V."/>
            <person name="Cullen D."/>
            <person name="Martin F."/>
            <person name="Rosso M.-N."/>
            <person name="Henrissat B."/>
            <person name="Hibbett D."/>
            <person name="Martinez A.T."/>
            <person name="Grigoriev I.V."/>
        </authorList>
    </citation>
    <scope>NUCLEOTIDE SEQUENCE</scope>
    <source>
        <strain evidence="7">MF-IS2</strain>
    </source>
</reference>
<accession>A0A9P6BYL6</accession>
<keyword evidence="1 5" id="KW-0853">WD repeat</keyword>
<dbReference type="PANTHER" id="PTHR19857">
    <property type="entry name" value="MITOCHONDRIAL DIVISION PROTEIN 1-RELATED"/>
    <property type="match status" value="1"/>
</dbReference>
<evidence type="ECO:0000256" key="6">
    <source>
        <dbReference type="SAM" id="MobiDB-lite"/>
    </source>
</evidence>
<dbReference type="Gene3D" id="2.130.10.10">
    <property type="entry name" value="YVTN repeat-like/Quinoprotein amine dehydrogenase"/>
    <property type="match status" value="2"/>
</dbReference>
<evidence type="ECO:0000256" key="5">
    <source>
        <dbReference type="PROSITE-ProRule" id="PRU00221"/>
    </source>
</evidence>
<feature type="region of interest" description="Disordered" evidence="6">
    <location>
        <begin position="263"/>
        <end position="285"/>
    </location>
</feature>
<keyword evidence="3" id="KW-0647">Proteasome</keyword>
<dbReference type="PROSITE" id="PS50082">
    <property type="entry name" value="WD_REPEATS_2"/>
    <property type="match status" value="1"/>
</dbReference>
<feature type="compositionally biased region" description="Acidic residues" evidence="6">
    <location>
        <begin position="276"/>
        <end position="285"/>
    </location>
</feature>
<dbReference type="InterPro" id="IPR036322">
    <property type="entry name" value="WD40_repeat_dom_sf"/>
</dbReference>
<evidence type="ECO:0000256" key="1">
    <source>
        <dbReference type="ARBA" id="ARBA00022574"/>
    </source>
</evidence>
<dbReference type="InterPro" id="IPR015943">
    <property type="entry name" value="WD40/YVTN_repeat-like_dom_sf"/>
</dbReference>
<organism evidence="7 8">
    <name type="scientific">Macrolepiota fuliginosa MF-IS2</name>
    <dbReference type="NCBI Taxonomy" id="1400762"/>
    <lineage>
        <taxon>Eukaryota</taxon>
        <taxon>Fungi</taxon>
        <taxon>Dikarya</taxon>
        <taxon>Basidiomycota</taxon>
        <taxon>Agaricomycotina</taxon>
        <taxon>Agaricomycetes</taxon>
        <taxon>Agaricomycetidae</taxon>
        <taxon>Agaricales</taxon>
        <taxon>Agaricineae</taxon>
        <taxon>Agaricaceae</taxon>
        <taxon>Macrolepiota</taxon>
    </lineage>
</organism>
<dbReference type="EMBL" id="MU151605">
    <property type="protein sequence ID" value="KAF9442568.1"/>
    <property type="molecule type" value="Genomic_DNA"/>
</dbReference>
<dbReference type="PROSITE" id="PS50294">
    <property type="entry name" value="WD_REPEATS_REGION"/>
    <property type="match status" value="1"/>
</dbReference>
<name>A0A9P6BYL6_9AGAR</name>
<gene>
    <name evidence="7" type="ORF">P691DRAFT_738826</name>
</gene>
<dbReference type="SUPFAM" id="SSF50978">
    <property type="entry name" value="WD40 repeat-like"/>
    <property type="match status" value="1"/>
</dbReference>
<evidence type="ECO:0000313" key="8">
    <source>
        <dbReference type="Proteomes" id="UP000807342"/>
    </source>
</evidence>
<comment type="similarity">
    <text evidence="4">Belongs to the WD repeat PAAF1/RPN14 family.</text>
</comment>
<dbReference type="InterPro" id="IPR051179">
    <property type="entry name" value="WD_repeat_multifunction"/>
</dbReference>
<evidence type="ECO:0000256" key="3">
    <source>
        <dbReference type="ARBA" id="ARBA00022942"/>
    </source>
</evidence>